<proteinExistence type="predicted"/>
<reference evidence="1 2" key="1">
    <citation type="submission" date="2020-08" db="EMBL/GenBank/DDBJ databases">
        <title>Genomic Encyclopedia of Type Strains, Phase IV (KMG-V): Genome sequencing to study the core and pangenomes of soil and plant-associated prokaryotes.</title>
        <authorList>
            <person name="Whitman W."/>
        </authorList>
    </citation>
    <scope>NUCLEOTIDE SEQUENCE [LARGE SCALE GENOMIC DNA]</scope>
    <source>
        <strain evidence="1 2">S3M1</strain>
    </source>
</reference>
<dbReference type="AlphaFoldDB" id="A0A7W8ZQB4"/>
<comment type="caution">
    <text evidence="1">The sequence shown here is derived from an EMBL/GenBank/DDBJ whole genome shotgun (WGS) entry which is preliminary data.</text>
</comment>
<organism evidence="1 2">
    <name type="scientific">Pedobacter cryoconitis</name>
    <dbReference type="NCBI Taxonomy" id="188932"/>
    <lineage>
        <taxon>Bacteria</taxon>
        <taxon>Pseudomonadati</taxon>
        <taxon>Bacteroidota</taxon>
        <taxon>Sphingobacteriia</taxon>
        <taxon>Sphingobacteriales</taxon>
        <taxon>Sphingobacteriaceae</taxon>
        <taxon>Pedobacter</taxon>
    </lineage>
</organism>
<evidence type="ECO:0000313" key="2">
    <source>
        <dbReference type="Proteomes" id="UP000537204"/>
    </source>
</evidence>
<dbReference type="EMBL" id="JACHCE010000007">
    <property type="protein sequence ID" value="MBB5638030.1"/>
    <property type="molecule type" value="Genomic_DNA"/>
</dbReference>
<gene>
    <name evidence="1" type="ORF">HDE68_003956</name>
</gene>
<evidence type="ECO:0000313" key="1">
    <source>
        <dbReference type="EMBL" id="MBB5638030.1"/>
    </source>
</evidence>
<sequence>MCMLMINNSLYEYVFIVVNYKVNKSKVNLICFLENR</sequence>
<protein>
    <submittedName>
        <fullName evidence="1">Uncharacterized protein</fullName>
    </submittedName>
</protein>
<name>A0A7W8ZQB4_9SPHI</name>
<dbReference type="Proteomes" id="UP000537204">
    <property type="component" value="Unassembled WGS sequence"/>
</dbReference>
<accession>A0A7W8ZQB4</accession>